<evidence type="ECO:0000313" key="2">
    <source>
        <dbReference type="Proteomes" id="UP000321577"/>
    </source>
</evidence>
<sequence>MKAAAPHATVCRLSHLSWFWIAVILPHWLMAQASGPWSATLLEKAFHIGDESIPAFATPNPSGDKFKGEFTLPANVRHGITDTIYVVMDASDLTSRADKDSVKLLRKGLFVTKLLINGVVVDDLNKYVRGKEGARNIEHLVIPVRGDKFKGGPNVIEIIPGSDFRNLEDFEIHKLVISSKAP</sequence>
<reference evidence="1 2" key="1">
    <citation type="submission" date="2019-07" db="EMBL/GenBank/DDBJ databases">
        <title>Whole genome shotgun sequence of Brevifollis gellanilyticus NBRC 108608.</title>
        <authorList>
            <person name="Hosoyama A."/>
            <person name="Uohara A."/>
            <person name="Ohji S."/>
            <person name="Ichikawa N."/>
        </authorList>
    </citation>
    <scope>NUCLEOTIDE SEQUENCE [LARGE SCALE GENOMIC DNA]</scope>
    <source>
        <strain evidence="1 2">NBRC 108608</strain>
    </source>
</reference>
<dbReference type="RefSeq" id="WP_146850144.1">
    <property type="nucleotide sequence ID" value="NZ_BKAG01000010.1"/>
</dbReference>
<proteinExistence type="predicted"/>
<evidence type="ECO:0000313" key="1">
    <source>
        <dbReference type="EMBL" id="GEP42548.1"/>
    </source>
</evidence>
<dbReference type="Proteomes" id="UP000321577">
    <property type="component" value="Unassembled WGS sequence"/>
</dbReference>
<dbReference type="EMBL" id="BKAG01000010">
    <property type="protein sequence ID" value="GEP42548.1"/>
    <property type="molecule type" value="Genomic_DNA"/>
</dbReference>
<name>A0A512M735_9BACT</name>
<comment type="caution">
    <text evidence="1">The sequence shown here is derived from an EMBL/GenBank/DDBJ whole genome shotgun (WGS) entry which is preliminary data.</text>
</comment>
<protein>
    <submittedName>
        <fullName evidence="1">Uncharacterized protein</fullName>
    </submittedName>
</protein>
<accession>A0A512M735</accession>
<keyword evidence="2" id="KW-1185">Reference proteome</keyword>
<gene>
    <name evidence="1" type="ORF">BGE01nite_18390</name>
</gene>
<organism evidence="1 2">
    <name type="scientific">Brevifollis gellanilyticus</name>
    <dbReference type="NCBI Taxonomy" id="748831"/>
    <lineage>
        <taxon>Bacteria</taxon>
        <taxon>Pseudomonadati</taxon>
        <taxon>Verrucomicrobiota</taxon>
        <taxon>Verrucomicrobiia</taxon>
        <taxon>Verrucomicrobiales</taxon>
        <taxon>Verrucomicrobiaceae</taxon>
    </lineage>
</organism>
<dbReference type="AlphaFoldDB" id="A0A512M735"/>